<dbReference type="PANTHER" id="PTHR43792">
    <property type="entry name" value="GNAT FAMILY, PUTATIVE (AFU_ORTHOLOGUE AFUA_3G00765)-RELATED-RELATED"/>
    <property type="match status" value="1"/>
</dbReference>
<reference evidence="6" key="1">
    <citation type="journal article" date="2019" name="Int. J. Syst. Evol. Microbiol.">
        <title>The Global Catalogue of Microorganisms (GCM) 10K type strain sequencing project: providing services to taxonomists for standard genome sequencing and annotation.</title>
        <authorList>
            <consortium name="The Broad Institute Genomics Platform"/>
            <consortium name="The Broad Institute Genome Sequencing Center for Infectious Disease"/>
            <person name="Wu L."/>
            <person name="Ma J."/>
        </authorList>
    </citation>
    <scope>NUCLEOTIDE SEQUENCE [LARGE SCALE GENOMIC DNA]</scope>
    <source>
        <strain evidence="6">CGMCC 1.15809</strain>
    </source>
</reference>
<gene>
    <name evidence="5" type="ORF">ACFP3M_02605</name>
</gene>
<name>A0ABW1FC65_9ACTN</name>
<feature type="domain" description="N-acetyltransferase" evidence="4">
    <location>
        <begin position="12"/>
        <end position="177"/>
    </location>
</feature>
<dbReference type="InterPro" id="IPR000182">
    <property type="entry name" value="GNAT_dom"/>
</dbReference>
<dbReference type="Proteomes" id="UP001596241">
    <property type="component" value="Unassembled WGS sequence"/>
</dbReference>
<evidence type="ECO:0000256" key="1">
    <source>
        <dbReference type="ARBA" id="ARBA00022679"/>
    </source>
</evidence>
<accession>A0ABW1FC65</accession>
<keyword evidence="6" id="KW-1185">Reference proteome</keyword>
<organism evidence="5 6">
    <name type="scientific">Streptomyces ramulosus</name>
    <dbReference type="NCBI Taxonomy" id="47762"/>
    <lineage>
        <taxon>Bacteria</taxon>
        <taxon>Bacillati</taxon>
        <taxon>Actinomycetota</taxon>
        <taxon>Actinomycetes</taxon>
        <taxon>Kitasatosporales</taxon>
        <taxon>Streptomycetaceae</taxon>
        <taxon>Streptomyces</taxon>
    </lineage>
</organism>
<keyword evidence="1" id="KW-0808">Transferase</keyword>
<sequence length="185" mass="19953">MTTLSAALAPDVLIRPATVADAAALARALRRNRQHLAPFEPRRDAAHHTADGQRDRLRELVAEQDAGRALPWLLMADDGEVVGAATLTGIVGGPLRSGSLGYWIDAARVGQGLASAAVRQVCAAADAVLRLHRIEAGTLLTNAASQRVLVKNGFTAYGVAERYLHIDGAWRDHRLFQRILNDREP</sequence>
<dbReference type="Gene3D" id="3.40.630.30">
    <property type="match status" value="1"/>
</dbReference>
<proteinExistence type="inferred from homology"/>
<protein>
    <submittedName>
        <fullName evidence="5">GNAT family protein</fullName>
    </submittedName>
</protein>
<comment type="similarity">
    <text evidence="3">Belongs to the acetyltransferase family. RimJ subfamily.</text>
</comment>
<dbReference type="PROSITE" id="PS51186">
    <property type="entry name" value="GNAT"/>
    <property type="match status" value="1"/>
</dbReference>
<dbReference type="InterPro" id="IPR016181">
    <property type="entry name" value="Acyl_CoA_acyltransferase"/>
</dbReference>
<dbReference type="PANTHER" id="PTHR43792:SF8">
    <property type="entry name" value="[RIBOSOMAL PROTEIN US5]-ALANINE N-ACETYLTRANSFERASE"/>
    <property type="match status" value="1"/>
</dbReference>
<keyword evidence="2" id="KW-0012">Acyltransferase</keyword>
<dbReference type="EMBL" id="JBHSPW010000001">
    <property type="protein sequence ID" value="MFC5891716.1"/>
    <property type="molecule type" value="Genomic_DNA"/>
</dbReference>
<evidence type="ECO:0000313" key="5">
    <source>
        <dbReference type="EMBL" id="MFC5891716.1"/>
    </source>
</evidence>
<evidence type="ECO:0000256" key="3">
    <source>
        <dbReference type="ARBA" id="ARBA00038502"/>
    </source>
</evidence>
<dbReference type="RefSeq" id="WP_345081067.1">
    <property type="nucleotide sequence ID" value="NZ_BAAAWG010000006.1"/>
</dbReference>
<evidence type="ECO:0000313" key="6">
    <source>
        <dbReference type="Proteomes" id="UP001596241"/>
    </source>
</evidence>
<dbReference type="SUPFAM" id="SSF55729">
    <property type="entry name" value="Acyl-CoA N-acyltransferases (Nat)"/>
    <property type="match status" value="1"/>
</dbReference>
<dbReference type="Pfam" id="PF13302">
    <property type="entry name" value="Acetyltransf_3"/>
    <property type="match status" value="1"/>
</dbReference>
<dbReference type="InterPro" id="IPR051531">
    <property type="entry name" value="N-acetyltransferase"/>
</dbReference>
<evidence type="ECO:0000259" key="4">
    <source>
        <dbReference type="PROSITE" id="PS51186"/>
    </source>
</evidence>
<comment type="caution">
    <text evidence="5">The sequence shown here is derived from an EMBL/GenBank/DDBJ whole genome shotgun (WGS) entry which is preliminary data.</text>
</comment>
<evidence type="ECO:0000256" key="2">
    <source>
        <dbReference type="ARBA" id="ARBA00023315"/>
    </source>
</evidence>